<proteinExistence type="predicted"/>
<feature type="transmembrane region" description="Helical" evidence="1">
    <location>
        <begin position="187"/>
        <end position="209"/>
    </location>
</feature>
<keyword evidence="1" id="KW-1133">Transmembrane helix</keyword>
<dbReference type="InParanoid" id="A0A0H2S803"/>
<name>A0A0H2S803_9AGAM</name>
<dbReference type="EMBL" id="KQ085882">
    <property type="protein sequence ID" value="KLO20382.1"/>
    <property type="molecule type" value="Genomic_DNA"/>
</dbReference>
<organism evidence="2 3">
    <name type="scientific">Schizopora paradoxa</name>
    <dbReference type="NCBI Taxonomy" id="27342"/>
    <lineage>
        <taxon>Eukaryota</taxon>
        <taxon>Fungi</taxon>
        <taxon>Dikarya</taxon>
        <taxon>Basidiomycota</taxon>
        <taxon>Agaricomycotina</taxon>
        <taxon>Agaricomycetes</taxon>
        <taxon>Hymenochaetales</taxon>
        <taxon>Schizoporaceae</taxon>
        <taxon>Schizopora</taxon>
    </lineage>
</organism>
<feature type="transmembrane region" description="Helical" evidence="1">
    <location>
        <begin position="146"/>
        <end position="166"/>
    </location>
</feature>
<dbReference type="OrthoDB" id="3046318at2759"/>
<evidence type="ECO:0000256" key="1">
    <source>
        <dbReference type="SAM" id="Phobius"/>
    </source>
</evidence>
<keyword evidence="3" id="KW-1185">Reference proteome</keyword>
<evidence type="ECO:0000313" key="2">
    <source>
        <dbReference type="EMBL" id="KLO20382.1"/>
    </source>
</evidence>
<feature type="transmembrane region" description="Helical" evidence="1">
    <location>
        <begin position="215"/>
        <end position="236"/>
    </location>
</feature>
<dbReference type="Proteomes" id="UP000053477">
    <property type="component" value="Unassembled WGS sequence"/>
</dbReference>
<evidence type="ECO:0000313" key="3">
    <source>
        <dbReference type="Proteomes" id="UP000053477"/>
    </source>
</evidence>
<evidence type="ECO:0008006" key="4">
    <source>
        <dbReference type="Google" id="ProtNLM"/>
    </source>
</evidence>
<protein>
    <recommendedName>
        <fullName evidence="4">G-protein coupled receptors family 2 profile 2 domain-containing protein</fullName>
    </recommendedName>
</protein>
<keyword evidence="1" id="KW-0472">Membrane</keyword>
<accession>A0A0H2S803</accession>
<dbReference type="STRING" id="27342.A0A0H2S803"/>
<keyword evidence="1" id="KW-0812">Transmembrane</keyword>
<sequence>MYTGTRRLSVGVLRVGPTRCPYVFYPPPLARFYSGGHLLDTQPPEPLCLIQAALNYSTAVPCTFRALMFVVNLWLSIRCIALEKAQWHETNKFWRWFSVVSPYAIFSVVFLVVLLVGSANLEKVFREYGSIFCSVDLPTVRGVQGLMAIFLFAVLVFEAWIAILLVQMHKQKIYLRRSGGPGPSYQLCVRVALFTGYILLAIAAMFCIWEKPIQGPFQTFSSIILSTVPFAVFLCFGTQTDLVRAYACAILWVWKRTVGGKDGINVVPSSSMTANRLDEAIPPASTDRDSESSR</sequence>
<reference evidence="2 3" key="1">
    <citation type="submission" date="2015-04" db="EMBL/GenBank/DDBJ databases">
        <title>Complete genome sequence of Schizopora paradoxa KUC8140, a cosmopolitan wood degrader in East Asia.</title>
        <authorList>
            <consortium name="DOE Joint Genome Institute"/>
            <person name="Min B."/>
            <person name="Park H."/>
            <person name="Jang Y."/>
            <person name="Kim J.-J."/>
            <person name="Kim K.H."/>
            <person name="Pangilinan J."/>
            <person name="Lipzen A."/>
            <person name="Riley R."/>
            <person name="Grigoriev I.V."/>
            <person name="Spatafora J.W."/>
            <person name="Choi I.-G."/>
        </authorList>
    </citation>
    <scope>NUCLEOTIDE SEQUENCE [LARGE SCALE GENOMIC DNA]</scope>
    <source>
        <strain evidence="2 3">KUC8140</strain>
    </source>
</reference>
<gene>
    <name evidence="2" type="ORF">SCHPADRAFT_934243</name>
</gene>
<feature type="transmembrane region" description="Helical" evidence="1">
    <location>
        <begin position="93"/>
        <end position="116"/>
    </location>
</feature>
<dbReference type="AlphaFoldDB" id="A0A0H2S803"/>